<keyword evidence="2 5" id="KW-0808">Transferase</keyword>
<dbReference type="EMBL" id="AABYWZ010000001">
    <property type="protein sequence ID" value="EAJ5680826.1"/>
    <property type="molecule type" value="Genomic_DNA"/>
</dbReference>
<evidence type="ECO:0000259" key="4">
    <source>
        <dbReference type="Pfam" id="PF00535"/>
    </source>
</evidence>
<dbReference type="GO" id="GO:0016758">
    <property type="term" value="F:hexosyltransferase activity"/>
    <property type="evidence" value="ECO:0007669"/>
    <property type="project" value="UniProtKB-ARBA"/>
</dbReference>
<dbReference type="InterPro" id="IPR001173">
    <property type="entry name" value="Glyco_trans_2-like"/>
</dbReference>
<feature type="coiled-coil region" evidence="3">
    <location>
        <begin position="404"/>
        <end position="439"/>
    </location>
</feature>
<dbReference type="InterPro" id="IPR029044">
    <property type="entry name" value="Nucleotide-diphossugar_trans"/>
</dbReference>
<organism evidence="5 6">
    <name type="scientific">Campylobacter lari</name>
    <dbReference type="NCBI Taxonomy" id="201"/>
    <lineage>
        <taxon>Bacteria</taxon>
        <taxon>Pseudomonadati</taxon>
        <taxon>Campylobacterota</taxon>
        <taxon>Epsilonproteobacteria</taxon>
        <taxon>Campylobacterales</taxon>
        <taxon>Campylobacteraceae</taxon>
        <taxon>Campylobacter</taxon>
    </lineage>
</organism>
<dbReference type="Pfam" id="PF00535">
    <property type="entry name" value="Glycos_transf_2"/>
    <property type="match status" value="1"/>
</dbReference>
<accession>A0A7U8GF93</accession>
<dbReference type="PANTHER" id="PTHR22916">
    <property type="entry name" value="GLYCOSYLTRANSFERASE"/>
    <property type="match status" value="1"/>
</dbReference>
<evidence type="ECO:0000256" key="2">
    <source>
        <dbReference type="ARBA" id="ARBA00022679"/>
    </source>
</evidence>
<comment type="caution">
    <text evidence="5">The sequence shown here is derived from an EMBL/GenBank/DDBJ whole genome shotgun (WGS) entry which is preliminary data.</text>
</comment>
<keyword evidence="3" id="KW-0175">Coiled coil</keyword>
<reference evidence="5 6" key="1">
    <citation type="submission" date="2018-05" db="EMBL/GenBank/DDBJ databases">
        <authorList>
            <consortium name="PulseNet: The National Subtyping Network for Foodborne Disease Surveillance"/>
            <person name="Tarr C.L."/>
            <person name="Trees E."/>
            <person name="Katz L.S."/>
            <person name="Carleton-Romer H.A."/>
            <person name="Stroika S."/>
            <person name="Kucerova Z."/>
            <person name="Roache K.F."/>
            <person name="Sabol A.L."/>
            <person name="Besser J."/>
            <person name="Gerner-Smidt P."/>
        </authorList>
    </citation>
    <scope>NUCLEOTIDE SEQUENCE [LARGE SCALE GENOMIC DNA]</scope>
    <source>
        <strain evidence="5 6">2016D-0268</strain>
    </source>
</reference>
<dbReference type="Gene3D" id="3.90.550.10">
    <property type="entry name" value="Spore Coat Polysaccharide Biosynthesis Protein SpsA, Chain A"/>
    <property type="match status" value="1"/>
</dbReference>
<evidence type="ECO:0000313" key="6">
    <source>
        <dbReference type="Proteomes" id="UP000556298"/>
    </source>
</evidence>
<dbReference type="Gene3D" id="3.90.1480.10">
    <property type="entry name" value="Alpha-2,3-sialyltransferase"/>
    <property type="match status" value="1"/>
</dbReference>
<protein>
    <submittedName>
        <fullName evidence="5">Glycosyltransferase</fullName>
    </submittedName>
</protein>
<evidence type="ECO:0000256" key="3">
    <source>
        <dbReference type="SAM" id="Coils"/>
    </source>
</evidence>
<evidence type="ECO:0000313" key="5">
    <source>
        <dbReference type="EMBL" id="EAJ5680826.1"/>
    </source>
</evidence>
<gene>
    <name evidence="5" type="ORF">BXA13_00665</name>
</gene>
<dbReference type="AlphaFoldDB" id="A0A7U8GF93"/>
<proteinExistence type="predicted"/>
<keyword evidence="1" id="KW-0328">Glycosyltransferase</keyword>
<dbReference type="SUPFAM" id="SSF53448">
    <property type="entry name" value="Nucleotide-diphospho-sugar transferases"/>
    <property type="match status" value="1"/>
</dbReference>
<sequence length="691" mass="82823">MKNIKLSLIIPIYNAKKYLERMLRSIVKQKLLDIEIICVDDGSTDGSLDVLKKFSLLDSRIKVFVQHRKGVGSARNLGLAKAQGKYIWFVDADDWISYNSCEELYEIAEKNGVDIVYFCVDYFDSIKQVNVENKWFNSFNDCINKKYYNSLLDFEDYKEFIFRLSGAVWHKFILRDFIVKNKIYFSENIFLMEDRLYCFDLFLKKPKIFFTLERFYTYRANRKDNVIGRLAEDNILRLNIFYYFQEVYNRIQKQSESVEQRELLNNLFEGLILYYNQCHINFKNAYYNKVLKLMKVIKQTQELEYLHSIKSFEFCENLFKKKNIVKIVDKDILLVYFNLFNITFFRVKKTPFIFLGKFLGIPIFTFRNRDGVLKRNFLGIPFFKKVEKLDRIHSYIFGIKYKSVENADFKLRSLEQRLKQHNENLFKGMEQRLKQHNENLIACVNLHQRVFLKYKDQHIEEEAVVLGSGPSLNYYQYDKSKIHIGCNRVFKTMDLDYLFLADAQGTKEYLYDLFNFKNEKTKIFFGRILKDMEYNSDRNYWFHLHNIPEKFSQVHNSESYYMGREASTPFAREIYTDLSLFPLMDYRTVIHHAFQFALFAGFKRIYIVGCDSQLNGYYDGVQQDLKWTNDAYSHIVPGWKKFKKFIDVYYPDTEVISINPVGLRGIFKDVYTRQYVYDHPDLLNQDIEIMD</sequence>
<feature type="domain" description="Glycosyltransferase 2-like" evidence="4">
    <location>
        <begin position="7"/>
        <end position="162"/>
    </location>
</feature>
<evidence type="ECO:0000256" key="1">
    <source>
        <dbReference type="ARBA" id="ARBA00022676"/>
    </source>
</evidence>
<dbReference type="Proteomes" id="UP000556298">
    <property type="component" value="Unassembled WGS sequence"/>
</dbReference>
<name>A0A7U8GF93_CAMLA</name>
<dbReference type="CDD" id="cd00761">
    <property type="entry name" value="Glyco_tranf_GTA_type"/>
    <property type="match status" value="1"/>
</dbReference>
<dbReference type="PANTHER" id="PTHR22916:SF51">
    <property type="entry name" value="GLYCOSYLTRANSFERASE EPSH-RELATED"/>
    <property type="match status" value="1"/>
</dbReference>